<evidence type="ECO:0000313" key="2">
    <source>
        <dbReference type="EMBL" id="MBB4071550.1"/>
    </source>
</evidence>
<feature type="transmembrane region" description="Helical" evidence="1">
    <location>
        <begin position="68"/>
        <end position="85"/>
    </location>
</feature>
<feature type="transmembrane region" description="Helical" evidence="1">
    <location>
        <begin position="40"/>
        <end position="61"/>
    </location>
</feature>
<keyword evidence="3" id="KW-1185">Reference proteome</keyword>
<proteinExistence type="predicted"/>
<feature type="transmembrane region" description="Helical" evidence="1">
    <location>
        <begin position="105"/>
        <end position="124"/>
    </location>
</feature>
<dbReference type="Proteomes" id="UP000571183">
    <property type="component" value="Unassembled WGS sequence"/>
</dbReference>
<evidence type="ECO:0000256" key="1">
    <source>
        <dbReference type="SAM" id="Phobius"/>
    </source>
</evidence>
<dbReference type="AlphaFoldDB" id="A0A840DFR5"/>
<reference evidence="2" key="1">
    <citation type="submission" date="2020-08" db="EMBL/GenBank/DDBJ databases">
        <title>Sequencing the genomes of 1000 actinobacteria strains.</title>
        <authorList>
            <person name="Klenk H.-P."/>
        </authorList>
    </citation>
    <scope>NUCLEOTIDE SEQUENCE [LARGE SCALE GENOMIC DNA]</scope>
    <source>
        <strain evidence="2">DSM 27064</strain>
    </source>
</reference>
<evidence type="ECO:0000313" key="3">
    <source>
        <dbReference type="Proteomes" id="UP000571183"/>
    </source>
</evidence>
<gene>
    <name evidence="2" type="ORF">F5897_000858</name>
</gene>
<accession>A0A840DFR5</accession>
<name>A0A840DFR5_9MICO</name>
<protein>
    <submittedName>
        <fullName evidence="2">Uncharacterized protein</fullName>
    </submittedName>
</protein>
<organism evidence="2 3">
    <name type="scientific">Canibacter oris</name>
    <dbReference type="NCBI Taxonomy" id="1365628"/>
    <lineage>
        <taxon>Bacteria</taxon>
        <taxon>Bacillati</taxon>
        <taxon>Actinomycetota</taxon>
        <taxon>Actinomycetes</taxon>
        <taxon>Micrococcales</taxon>
        <taxon>Microbacteriaceae</taxon>
        <taxon>Canibacter</taxon>
    </lineage>
</organism>
<dbReference type="RefSeq" id="WP_124824144.1">
    <property type="nucleotide sequence ID" value="NZ_JACIFD010000007.1"/>
</dbReference>
<keyword evidence="1" id="KW-0472">Membrane</keyword>
<feature type="transmembrane region" description="Helical" evidence="1">
    <location>
        <begin position="9"/>
        <end position="28"/>
    </location>
</feature>
<dbReference type="EMBL" id="JACIFD010000007">
    <property type="protein sequence ID" value="MBB4071550.1"/>
    <property type="molecule type" value="Genomic_DNA"/>
</dbReference>
<sequence length="133" mass="13841">MTNQVKRSGLVLAGGIIAIIRGFLQFISNIAQELPAGLAYLKYMEVIAAVALIAIGIFAIVKSASPSAAGIIRGLGMGIIAWAIINSVVGYQALMPLGVDFSTLAPAMFGSFVLLTLIGVFFVVGSNKLKQQA</sequence>
<keyword evidence="1" id="KW-0812">Transmembrane</keyword>
<keyword evidence="1" id="KW-1133">Transmembrane helix</keyword>
<comment type="caution">
    <text evidence="2">The sequence shown here is derived from an EMBL/GenBank/DDBJ whole genome shotgun (WGS) entry which is preliminary data.</text>
</comment>